<dbReference type="Proteomes" id="UP000277582">
    <property type="component" value="Unassembled WGS sequence"/>
</dbReference>
<evidence type="ECO:0000313" key="1">
    <source>
        <dbReference type="EMBL" id="RSN73763.1"/>
    </source>
</evidence>
<accession>A0A3R9QUK2</accession>
<comment type="caution">
    <text evidence="1">The sequence shown here is derived from an EMBL/GenBank/DDBJ whole genome shotgun (WGS) entry which is preliminary data.</text>
</comment>
<organism evidence="1 2">
    <name type="scientific">Candidatus Methanodesulfokora washburnensis</name>
    <dbReference type="NCBI Taxonomy" id="2478471"/>
    <lineage>
        <taxon>Archaea</taxon>
        <taxon>Thermoproteota</taxon>
        <taxon>Candidatus Korarchaeia</taxon>
        <taxon>Candidatus Korarchaeia incertae sedis</taxon>
        <taxon>Candidatus Methanodesulfokora</taxon>
    </lineage>
</organism>
<proteinExistence type="predicted"/>
<evidence type="ECO:0000313" key="2">
    <source>
        <dbReference type="Proteomes" id="UP000277582"/>
    </source>
</evidence>
<dbReference type="RefSeq" id="WP_125671762.1">
    <property type="nucleotide sequence ID" value="NZ_RCOS01000110.1"/>
</dbReference>
<gene>
    <name evidence="1" type="ORF">D6D85_09555</name>
</gene>
<dbReference type="EMBL" id="RCOS01000110">
    <property type="protein sequence ID" value="RSN73763.1"/>
    <property type="molecule type" value="Genomic_DNA"/>
</dbReference>
<sequence length="71" mass="8408">MIKVYKYVILRDISNKTKLKGIKIWTELKPDSQLSKKQSPLRISLKNLRTSLLLRGKHTNFTTEFLKETFK</sequence>
<name>A0A3R9QUK2_9CREN</name>
<keyword evidence="2" id="KW-1185">Reference proteome</keyword>
<reference evidence="1 2" key="1">
    <citation type="submission" date="2018-10" db="EMBL/GenBank/DDBJ databases">
        <title>Co-occurring genomic capacity for anaerobic methane metabolism and dissimilatory sulfite reduction discovered in the Korarchaeota.</title>
        <authorList>
            <person name="Mckay L.J."/>
            <person name="Dlakic M."/>
            <person name="Fields M.W."/>
            <person name="Delmont T.O."/>
            <person name="Eren A.M."/>
            <person name="Jay Z.J."/>
            <person name="Klingelsmith K.B."/>
            <person name="Rusch D.B."/>
            <person name="Inskeep W.P."/>
        </authorList>
    </citation>
    <scope>NUCLEOTIDE SEQUENCE [LARGE SCALE GENOMIC DNA]</scope>
    <source>
        <strain evidence="1 2">MDKW</strain>
    </source>
</reference>
<protein>
    <submittedName>
        <fullName evidence="1">Uncharacterized protein</fullName>
    </submittedName>
</protein>
<dbReference type="AlphaFoldDB" id="A0A3R9QUK2"/>